<dbReference type="InterPro" id="IPR012338">
    <property type="entry name" value="Beta-lactam/transpept-like"/>
</dbReference>
<protein>
    <submittedName>
        <fullName evidence="4">Penicillin-binding protein</fullName>
    </submittedName>
</protein>
<gene>
    <name evidence="4" type="ORF">GCM10007140_20310</name>
</gene>
<comment type="caution">
    <text evidence="4">The sequence shown here is derived from an EMBL/GenBank/DDBJ whole genome shotgun (WGS) entry which is preliminary data.</text>
</comment>
<dbReference type="PANTHER" id="PTHR46825:SF11">
    <property type="entry name" value="PENICILLIN-BINDING PROTEIN 4"/>
    <property type="match status" value="1"/>
</dbReference>
<name>A0A917ARH7_9BACI</name>
<proteinExistence type="predicted"/>
<sequence>MEAIDTLINEQFSGVVYMKAEKQVLMESAFGYADRANQRVNTVHTRFGIASGCKLFTAVAICQLVEKGVLSFDTRLEECLDIAFPHFHKDVTIHHLLTHTSGIPDYFDEDVMGDFEDLWKENSMYLLHSGKDFLPLFQNEKMLFQPGEKFYYNNAGCIVLGLIVEQHSGLSFTDYVELNIFKRCGMTESGYFLLNQLPSNTANGYVDHEDGTWSTNIYSLPIKGGADGGAFTTAPNMITFWEALMNRELLSAEYTNLLLHPHVHVKEGVAYGYGIWIGKKEDAIVKYHVMGYDPGVNFHSAFYPKSGMKLAITSNKSSGAFDVMKAVEERFNL</sequence>
<evidence type="ECO:0000256" key="2">
    <source>
        <dbReference type="ARBA" id="ARBA00023136"/>
    </source>
</evidence>
<dbReference type="Pfam" id="PF00144">
    <property type="entry name" value="Beta-lactamase"/>
    <property type="match status" value="1"/>
</dbReference>
<reference evidence="4" key="1">
    <citation type="journal article" date="2014" name="Int. J. Syst. Evol. Microbiol.">
        <title>Complete genome sequence of Corynebacterium casei LMG S-19264T (=DSM 44701T), isolated from a smear-ripened cheese.</title>
        <authorList>
            <consortium name="US DOE Joint Genome Institute (JGI-PGF)"/>
            <person name="Walter F."/>
            <person name="Albersmeier A."/>
            <person name="Kalinowski J."/>
            <person name="Ruckert C."/>
        </authorList>
    </citation>
    <scope>NUCLEOTIDE SEQUENCE</scope>
    <source>
        <strain evidence="4">CGMCC 1.12698</strain>
    </source>
</reference>
<comment type="subcellular location">
    <subcellularLocation>
        <location evidence="1">Membrane</location>
    </subcellularLocation>
</comment>
<dbReference type="EMBL" id="BMFK01000001">
    <property type="protein sequence ID" value="GGE70329.1"/>
    <property type="molecule type" value="Genomic_DNA"/>
</dbReference>
<evidence type="ECO:0000313" key="4">
    <source>
        <dbReference type="EMBL" id="GGE70329.1"/>
    </source>
</evidence>
<feature type="domain" description="Beta-lactamase-related" evidence="3">
    <location>
        <begin position="22"/>
        <end position="322"/>
    </location>
</feature>
<keyword evidence="5" id="KW-1185">Reference proteome</keyword>
<dbReference type="InterPro" id="IPR001466">
    <property type="entry name" value="Beta-lactam-related"/>
</dbReference>
<keyword evidence="2" id="KW-0472">Membrane</keyword>
<organism evidence="4 5">
    <name type="scientific">Priestia taiwanensis</name>
    <dbReference type="NCBI Taxonomy" id="1347902"/>
    <lineage>
        <taxon>Bacteria</taxon>
        <taxon>Bacillati</taxon>
        <taxon>Bacillota</taxon>
        <taxon>Bacilli</taxon>
        <taxon>Bacillales</taxon>
        <taxon>Bacillaceae</taxon>
        <taxon>Priestia</taxon>
    </lineage>
</organism>
<evidence type="ECO:0000313" key="5">
    <source>
        <dbReference type="Proteomes" id="UP000605259"/>
    </source>
</evidence>
<dbReference type="Proteomes" id="UP000605259">
    <property type="component" value="Unassembled WGS sequence"/>
</dbReference>
<dbReference type="Gene3D" id="3.40.710.10">
    <property type="entry name" value="DD-peptidase/beta-lactamase superfamily"/>
    <property type="match status" value="1"/>
</dbReference>
<evidence type="ECO:0000259" key="3">
    <source>
        <dbReference type="Pfam" id="PF00144"/>
    </source>
</evidence>
<reference evidence="4" key="2">
    <citation type="submission" date="2020-09" db="EMBL/GenBank/DDBJ databases">
        <authorList>
            <person name="Sun Q."/>
            <person name="Zhou Y."/>
        </authorList>
    </citation>
    <scope>NUCLEOTIDE SEQUENCE</scope>
    <source>
        <strain evidence="4">CGMCC 1.12698</strain>
    </source>
</reference>
<dbReference type="InterPro" id="IPR050491">
    <property type="entry name" value="AmpC-like"/>
</dbReference>
<dbReference type="PANTHER" id="PTHR46825">
    <property type="entry name" value="D-ALANYL-D-ALANINE-CARBOXYPEPTIDASE/ENDOPEPTIDASE AMPH"/>
    <property type="match status" value="1"/>
</dbReference>
<dbReference type="SUPFAM" id="SSF56601">
    <property type="entry name" value="beta-lactamase/transpeptidase-like"/>
    <property type="match status" value="1"/>
</dbReference>
<accession>A0A917ARH7</accession>
<dbReference type="GO" id="GO:0016020">
    <property type="term" value="C:membrane"/>
    <property type="evidence" value="ECO:0007669"/>
    <property type="project" value="UniProtKB-SubCell"/>
</dbReference>
<evidence type="ECO:0000256" key="1">
    <source>
        <dbReference type="ARBA" id="ARBA00004370"/>
    </source>
</evidence>
<dbReference type="AlphaFoldDB" id="A0A917ARH7"/>